<proteinExistence type="predicted"/>
<dbReference type="PATRIC" id="fig|889306.3.peg.517"/>
<protein>
    <submittedName>
        <fullName evidence="2">Sugar phosphate isomerase</fullName>
    </submittedName>
</protein>
<keyword evidence="2" id="KW-0413">Isomerase</keyword>
<dbReference type="InterPro" id="IPR013022">
    <property type="entry name" value="Xyl_isomerase-like_TIM-brl"/>
</dbReference>
<evidence type="ECO:0000259" key="1">
    <source>
        <dbReference type="Pfam" id="PF01261"/>
    </source>
</evidence>
<dbReference type="SUPFAM" id="SSF51658">
    <property type="entry name" value="Xylose isomerase-like"/>
    <property type="match status" value="1"/>
</dbReference>
<dbReference type="InterPro" id="IPR050312">
    <property type="entry name" value="IolE/XylAMocC-like"/>
</dbReference>
<dbReference type="Gene3D" id="3.20.20.150">
    <property type="entry name" value="Divalent-metal-dependent TIM barrel enzymes"/>
    <property type="match status" value="1"/>
</dbReference>
<dbReference type="STRING" id="889306.KP78_05180"/>
<dbReference type="InterPro" id="IPR036237">
    <property type="entry name" value="Xyl_isomerase-like_sf"/>
</dbReference>
<dbReference type="EMBL" id="JXRP01000006">
    <property type="protein sequence ID" value="KIL52148.1"/>
    <property type="molecule type" value="Genomic_DNA"/>
</dbReference>
<name>A0A0C2W7Z6_9BACL</name>
<dbReference type="AlphaFoldDB" id="A0A0C2W7Z6"/>
<dbReference type="PANTHER" id="PTHR12110:SF21">
    <property type="entry name" value="XYLOSE ISOMERASE-LIKE TIM BARREL DOMAIN-CONTAINING PROTEIN"/>
    <property type="match status" value="1"/>
</dbReference>
<dbReference type="RefSeq" id="WP_041085953.1">
    <property type="nucleotide sequence ID" value="NZ_JXRP01000006.1"/>
</dbReference>
<sequence length="282" mass="31669">MSVGVLAHLFGRMPYKELAHTVGLHGFKHVQLALWKAIDDVDFSEAGRLSPGLARNIAEEFHKNDVSISILGCYVHLFDRNEEKRRRNVARFKELIVYARCFGATTVAAETGKLPLNDFSKQDRAALRASLEELIEEAEKWGIFIGLEPANDHLIGTAPALKQMLDEVPSSHLGVVLDPGNLITLENIHHQDQVIEEAFTLLGKRVVGAHAKDRMLMEDGAIQTVTPGKGQLNYLLFLTLLHQYKPQCDIILEATKPEQMKETKVYVERLQQQVREAGMLKN</sequence>
<dbReference type="PANTHER" id="PTHR12110">
    <property type="entry name" value="HYDROXYPYRUVATE ISOMERASE"/>
    <property type="match status" value="1"/>
</dbReference>
<gene>
    <name evidence="2" type="ORF">KP78_05180</name>
</gene>
<dbReference type="OrthoDB" id="2063291at2"/>
<dbReference type="GO" id="GO:0016853">
    <property type="term" value="F:isomerase activity"/>
    <property type="evidence" value="ECO:0007669"/>
    <property type="project" value="UniProtKB-KW"/>
</dbReference>
<organism evidence="2 3">
    <name type="scientific">Jeotgalibacillus soli</name>
    <dbReference type="NCBI Taxonomy" id="889306"/>
    <lineage>
        <taxon>Bacteria</taxon>
        <taxon>Bacillati</taxon>
        <taxon>Bacillota</taxon>
        <taxon>Bacilli</taxon>
        <taxon>Bacillales</taxon>
        <taxon>Caryophanaceae</taxon>
        <taxon>Jeotgalibacillus</taxon>
    </lineage>
</organism>
<comment type="caution">
    <text evidence="2">The sequence shown here is derived from an EMBL/GenBank/DDBJ whole genome shotgun (WGS) entry which is preliminary data.</text>
</comment>
<reference evidence="2 3" key="1">
    <citation type="submission" date="2015-01" db="EMBL/GenBank/DDBJ databases">
        <title>Genome sequencing of Jeotgalibacillus soli.</title>
        <authorList>
            <person name="Goh K.M."/>
            <person name="Chan K.-G."/>
            <person name="Yaakop A.S."/>
            <person name="Ee R."/>
            <person name="Gan H.M."/>
            <person name="Chan C.S."/>
        </authorList>
    </citation>
    <scope>NUCLEOTIDE SEQUENCE [LARGE SCALE GENOMIC DNA]</scope>
    <source>
        <strain evidence="2 3">P9</strain>
    </source>
</reference>
<evidence type="ECO:0000313" key="3">
    <source>
        <dbReference type="Proteomes" id="UP000031938"/>
    </source>
</evidence>
<evidence type="ECO:0000313" key="2">
    <source>
        <dbReference type="EMBL" id="KIL52148.1"/>
    </source>
</evidence>
<keyword evidence="3" id="KW-1185">Reference proteome</keyword>
<dbReference type="Pfam" id="PF01261">
    <property type="entry name" value="AP_endonuc_2"/>
    <property type="match status" value="1"/>
</dbReference>
<dbReference type="Proteomes" id="UP000031938">
    <property type="component" value="Unassembled WGS sequence"/>
</dbReference>
<accession>A0A0C2W7Z6</accession>
<feature type="domain" description="Xylose isomerase-like TIM barrel" evidence="1">
    <location>
        <begin position="25"/>
        <end position="261"/>
    </location>
</feature>